<evidence type="ECO:0000256" key="2">
    <source>
        <dbReference type="ARBA" id="ARBA00005262"/>
    </source>
</evidence>
<feature type="transmembrane region" description="Helical" evidence="7">
    <location>
        <begin position="160"/>
        <end position="178"/>
    </location>
</feature>
<dbReference type="PANTHER" id="PTHR43663:SF1">
    <property type="entry name" value="CHROMATE TRANSPORTER"/>
    <property type="match status" value="1"/>
</dbReference>
<dbReference type="SUPFAM" id="SSF103473">
    <property type="entry name" value="MFS general substrate transporter"/>
    <property type="match status" value="1"/>
</dbReference>
<feature type="transmembrane region" description="Helical" evidence="7">
    <location>
        <begin position="185"/>
        <end position="201"/>
    </location>
</feature>
<keyword evidence="3" id="KW-1003">Cell membrane</keyword>
<feature type="transmembrane region" description="Helical" evidence="7">
    <location>
        <begin position="207"/>
        <end position="223"/>
    </location>
</feature>
<reference evidence="8" key="1">
    <citation type="submission" date="2020-10" db="EMBL/GenBank/DDBJ databases">
        <authorList>
            <person name="Gilroy R."/>
        </authorList>
    </citation>
    <scope>NUCLEOTIDE SEQUENCE</scope>
    <source>
        <strain evidence="8">ChiBcec16-1751</strain>
    </source>
</reference>
<evidence type="ECO:0000256" key="1">
    <source>
        <dbReference type="ARBA" id="ARBA00004651"/>
    </source>
</evidence>
<keyword evidence="4 7" id="KW-0812">Transmembrane</keyword>
<dbReference type="InterPro" id="IPR003370">
    <property type="entry name" value="Chromate_transpt"/>
</dbReference>
<dbReference type="Proteomes" id="UP000886741">
    <property type="component" value="Unassembled WGS sequence"/>
</dbReference>
<feature type="transmembrane region" description="Helical" evidence="7">
    <location>
        <begin position="53"/>
        <end position="74"/>
    </location>
</feature>
<proteinExistence type="inferred from homology"/>
<dbReference type="EMBL" id="DVJJ01000015">
    <property type="protein sequence ID" value="HIS63852.1"/>
    <property type="molecule type" value="Genomic_DNA"/>
</dbReference>
<dbReference type="GO" id="GO:0015109">
    <property type="term" value="F:chromate transmembrane transporter activity"/>
    <property type="evidence" value="ECO:0007669"/>
    <property type="project" value="InterPro"/>
</dbReference>
<dbReference type="InterPro" id="IPR052518">
    <property type="entry name" value="CHR_Transporter"/>
</dbReference>
<evidence type="ECO:0000313" key="9">
    <source>
        <dbReference type="Proteomes" id="UP000886741"/>
    </source>
</evidence>
<keyword evidence="6 7" id="KW-0472">Membrane</keyword>
<dbReference type="PANTHER" id="PTHR43663">
    <property type="entry name" value="CHROMATE TRANSPORT PROTEIN-RELATED"/>
    <property type="match status" value="1"/>
</dbReference>
<evidence type="ECO:0000256" key="3">
    <source>
        <dbReference type="ARBA" id="ARBA00022475"/>
    </source>
</evidence>
<reference evidence="8" key="2">
    <citation type="journal article" date="2021" name="PeerJ">
        <title>Extensive microbial diversity within the chicken gut microbiome revealed by metagenomics and culture.</title>
        <authorList>
            <person name="Gilroy R."/>
            <person name="Ravi A."/>
            <person name="Getino M."/>
            <person name="Pursley I."/>
            <person name="Horton D.L."/>
            <person name="Alikhan N.F."/>
            <person name="Baker D."/>
            <person name="Gharbi K."/>
            <person name="Hall N."/>
            <person name="Watson M."/>
            <person name="Adriaenssens E.M."/>
            <person name="Foster-Nyarko E."/>
            <person name="Jarju S."/>
            <person name="Secka A."/>
            <person name="Antonio M."/>
            <person name="Oren A."/>
            <person name="Chaudhuri R.R."/>
            <person name="La Ragione R."/>
            <person name="Hildebrand F."/>
            <person name="Pallen M.J."/>
        </authorList>
    </citation>
    <scope>NUCLEOTIDE SEQUENCE</scope>
    <source>
        <strain evidence="8">ChiBcec16-1751</strain>
    </source>
</reference>
<dbReference type="Pfam" id="PF02417">
    <property type="entry name" value="Chromate_transp"/>
    <property type="match status" value="1"/>
</dbReference>
<dbReference type="AlphaFoldDB" id="A0A9D1F7D4"/>
<organism evidence="8 9">
    <name type="scientific">Candidatus Avoscillospira avistercoris</name>
    <dbReference type="NCBI Taxonomy" id="2840707"/>
    <lineage>
        <taxon>Bacteria</taxon>
        <taxon>Bacillati</taxon>
        <taxon>Bacillota</taxon>
        <taxon>Clostridia</taxon>
        <taxon>Eubacteriales</taxon>
        <taxon>Oscillospiraceae</taxon>
        <taxon>Oscillospiraceae incertae sedis</taxon>
        <taxon>Candidatus Avoscillospira</taxon>
    </lineage>
</organism>
<dbReference type="InterPro" id="IPR036259">
    <property type="entry name" value="MFS_trans_sf"/>
</dbReference>
<evidence type="ECO:0000256" key="5">
    <source>
        <dbReference type="ARBA" id="ARBA00022989"/>
    </source>
</evidence>
<feature type="transmembrane region" description="Helical" evidence="7">
    <location>
        <begin position="125"/>
        <end position="148"/>
    </location>
</feature>
<evidence type="ECO:0000256" key="7">
    <source>
        <dbReference type="SAM" id="Phobius"/>
    </source>
</evidence>
<evidence type="ECO:0000313" key="8">
    <source>
        <dbReference type="EMBL" id="HIS63852.1"/>
    </source>
</evidence>
<gene>
    <name evidence="8" type="ORF">IAA83_00595</name>
</gene>
<comment type="caution">
    <text evidence="8">The sequence shown here is derived from an EMBL/GenBank/DDBJ whole genome shotgun (WGS) entry which is preliminary data.</text>
</comment>
<comment type="subcellular location">
    <subcellularLocation>
        <location evidence="1">Cell membrane</location>
        <topology evidence="1">Multi-pass membrane protein</topology>
    </subcellularLocation>
</comment>
<feature type="transmembrane region" description="Helical" evidence="7">
    <location>
        <begin position="94"/>
        <end position="113"/>
    </location>
</feature>
<comment type="similarity">
    <text evidence="2">Belongs to the chromate ion transporter (CHR) (TC 2.A.51) family.</text>
</comment>
<evidence type="ECO:0000256" key="4">
    <source>
        <dbReference type="ARBA" id="ARBA00022692"/>
    </source>
</evidence>
<dbReference type="GO" id="GO:0005886">
    <property type="term" value="C:plasma membrane"/>
    <property type="evidence" value="ECO:0007669"/>
    <property type="project" value="UniProtKB-SubCell"/>
</dbReference>
<name>A0A9D1F7D4_9FIRM</name>
<evidence type="ECO:0000256" key="6">
    <source>
        <dbReference type="ARBA" id="ARBA00023136"/>
    </source>
</evidence>
<protein>
    <submittedName>
        <fullName evidence="8">Chromate transporter</fullName>
    </submittedName>
</protein>
<keyword evidence="5 7" id="KW-1133">Transmembrane helix</keyword>
<accession>A0A9D1F7D4</accession>
<sequence>MVPSPFLSYQYRYELYKIIAFYEIIGKPYNKCNERSDETVPESTKQKGALRKLFFTMLYISTFTFGGGFVIITFMKKKFVDELHWIDETEMLDLTALAQSSPGAIAVNAAILVGWRVAGFPGMAVAVLATIIPPMVILSVISFFYAAFAANTYVALVLKGMQAGVAAVILDVVVGLGANVVKTKSIIHLAIMAAAFIATFVYGVNVIYIILGAAAIGILLAMYDRKRKEERQ</sequence>